<comment type="caution">
    <text evidence="6">The sequence shown here is derived from an EMBL/GenBank/DDBJ whole genome shotgun (WGS) entry which is preliminary data.</text>
</comment>
<dbReference type="AlphaFoldDB" id="A1ZX00"/>
<evidence type="ECO:0000256" key="3">
    <source>
        <dbReference type="ARBA" id="ARBA00023163"/>
    </source>
</evidence>
<gene>
    <name evidence="6" type="ORF">M23134_06068</name>
</gene>
<evidence type="ECO:0000313" key="6">
    <source>
        <dbReference type="EMBL" id="EAY25080.1"/>
    </source>
</evidence>
<dbReference type="Pfam" id="PF00440">
    <property type="entry name" value="TetR_N"/>
    <property type="match status" value="1"/>
</dbReference>
<dbReference type="InterPro" id="IPR011075">
    <property type="entry name" value="TetR_C"/>
</dbReference>
<keyword evidence="7" id="KW-1185">Reference proteome</keyword>
<evidence type="ECO:0000256" key="2">
    <source>
        <dbReference type="ARBA" id="ARBA00023125"/>
    </source>
</evidence>
<keyword evidence="2 4" id="KW-0238">DNA-binding</keyword>
<dbReference type="Proteomes" id="UP000004095">
    <property type="component" value="Unassembled WGS sequence"/>
</dbReference>
<organism evidence="6 7">
    <name type="scientific">Microscilla marina ATCC 23134</name>
    <dbReference type="NCBI Taxonomy" id="313606"/>
    <lineage>
        <taxon>Bacteria</taxon>
        <taxon>Pseudomonadati</taxon>
        <taxon>Bacteroidota</taxon>
        <taxon>Cytophagia</taxon>
        <taxon>Cytophagales</taxon>
        <taxon>Microscillaceae</taxon>
        <taxon>Microscilla</taxon>
    </lineage>
</organism>
<dbReference type="eggNOG" id="COG1309">
    <property type="taxonomic scope" value="Bacteria"/>
</dbReference>
<evidence type="ECO:0000259" key="5">
    <source>
        <dbReference type="PROSITE" id="PS50977"/>
    </source>
</evidence>
<protein>
    <submittedName>
        <fullName evidence="6">Transcriptional regulator, TetR family</fullName>
    </submittedName>
</protein>
<dbReference type="InterPro" id="IPR009057">
    <property type="entry name" value="Homeodomain-like_sf"/>
</dbReference>
<dbReference type="PANTHER" id="PTHR47506:SF3">
    <property type="entry name" value="HTH-TYPE TRANSCRIPTIONAL REGULATOR LMRA"/>
    <property type="match status" value="1"/>
</dbReference>
<dbReference type="RefSeq" id="WP_002703538.1">
    <property type="nucleotide sequence ID" value="NZ_AAWS01000055.1"/>
</dbReference>
<dbReference type="Gene3D" id="1.10.357.10">
    <property type="entry name" value="Tetracycline Repressor, domain 2"/>
    <property type="match status" value="1"/>
</dbReference>
<dbReference type="PROSITE" id="PS50977">
    <property type="entry name" value="HTH_TETR_2"/>
    <property type="match status" value="1"/>
</dbReference>
<dbReference type="SUPFAM" id="SSF48498">
    <property type="entry name" value="Tetracyclin repressor-like, C-terminal domain"/>
    <property type="match status" value="1"/>
</dbReference>
<dbReference type="Pfam" id="PF16925">
    <property type="entry name" value="TetR_C_13"/>
    <property type="match status" value="1"/>
</dbReference>
<sequence>MGKSKKFSDREKTRADIIQKSAILFNKKGYLSTSIGDIEKCTGFSRGSIYGNFDSKEEVALEAFRYNFRQMFSGIKAMVDVATTAKDKLLAYPRYHRQHHPYYINRGGCVVLNTSVDADDTNPALSAKAVQYIGVWEKSINYILDLGETQNEWKAPINRKAFFARFVGLIQGGIFLTKTTSDDEYLLGNLALLEEYIEDMSK</sequence>
<evidence type="ECO:0000313" key="7">
    <source>
        <dbReference type="Proteomes" id="UP000004095"/>
    </source>
</evidence>
<dbReference type="PANTHER" id="PTHR47506">
    <property type="entry name" value="TRANSCRIPTIONAL REGULATORY PROTEIN"/>
    <property type="match status" value="1"/>
</dbReference>
<dbReference type="SUPFAM" id="SSF46689">
    <property type="entry name" value="Homeodomain-like"/>
    <property type="match status" value="1"/>
</dbReference>
<dbReference type="InterPro" id="IPR001647">
    <property type="entry name" value="HTH_TetR"/>
</dbReference>
<feature type="domain" description="HTH tetR-type" evidence="5">
    <location>
        <begin position="11"/>
        <end position="71"/>
    </location>
</feature>
<reference evidence="6 7" key="1">
    <citation type="submission" date="2007-01" db="EMBL/GenBank/DDBJ databases">
        <authorList>
            <person name="Haygood M."/>
            <person name="Podell S."/>
            <person name="Anderson C."/>
            <person name="Hopkinson B."/>
            <person name="Roe K."/>
            <person name="Barbeau K."/>
            <person name="Gaasterland T."/>
            <person name="Ferriera S."/>
            <person name="Johnson J."/>
            <person name="Kravitz S."/>
            <person name="Beeson K."/>
            <person name="Sutton G."/>
            <person name="Rogers Y.-H."/>
            <person name="Friedman R."/>
            <person name="Frazier M."/>
            <person name="Venter J.C."/>
        </authorList>
    </citation>
    <scope>NUCLEOTIDE SEQUENCE [LARGE SCALE GENOMIC DNA]</scope>
    <source>
        <strain evidence="6 7">ATCC 23134</strain>
    </source>
</reference>
<keyword evidence="1" id="KW-0805">Transcription regulation</keyword>
<accession>A1ZX00</accession>
<dbReference type="InterPro" id="IPR036271">
    <property type="entry name" value="Tet_transcr_reg_TetR-rel_C_sf"/>
</dbReference>
<evidence type="ECO:0000256" key="1">
    <source>
        <dbReference type="ARBA" id="ARBA00023015"/>
    </source>
</evidence>
<dbReference type="EMBL" id="AAWS01000055">
    <property type="protein sequence ID" value="EAY25080.1"/>
    <property type="molecule type" value="Genomic_DNA"/>
</dbReference>
<feature type="DNA-binding region" description="H-T-H motif" evidence="4">
    <location>
        <begin position="34"/>
        <end position="53"/>
    </location>
</feature>
<dbReference type="GO" id="GO:0003677">
    <property type="term" value="F:DNA binding"/>
    <property type="evidence" value="ECO:0007669"/>
    <property type="project" value="UniProtKB-UniRule"/>
</dbReference>
<keyword evidence="3" id="KW-0804">Transcription</keyword>
<dbReference type="PRINTS" id="PR00455">
    <property type="entry name" value="HTHTETR"/>
</dbReference>
<dbReference type="OrthoDB" id="9798857at2"/>
<proteinExistence type="predicted"/>
<name>A1ZX00_MICM2</name>
<evidence type="ECO:0000256" key="4">
    <source>
        <dbReference type="PROSITE-ProRule" id="PRU00335"/>
    </source>
</evidence>